<accession>A0A5B9E5I5</accession>
<evidence type="ECO:0000313" key="3">
    <source>
        <dbReference type="Proteomes" id="UP000321820"/>
    </source>
</evidence>
<dbReference type="AlphaFoldDB" id="A0A5B9E5I5"/>
<dbReference type="PANTHER" id="PTHR46390:SF1">
    <property type="entry name" value="MANNOSE-1-PHOSPHATE GUANYLYLTRANSFERASE"/>
    <property type="match status" value="1"/>
</dbReference>
<protein>
    <recommendedName>
        <fullName evidence="1">Nucleotidyl transferase domain-containing protein</fullName>
    </recommendedName>
</protein>
<dbReference type="InterPro" id="IPR051161">
    <property type="entry name" value="Mannose-6P_isomerase_type2"/>
</dbReference>
<evidence type="ECO:0000259" key="1">
    <source>
        <dbReference type="Pfam" id="PF00483"/>
    </source>
</evidence>
<name>A0A5B9E5I5_9BACT</name>
<evidence type="ECO:0000313" key="2">
    <source>
        <dbReference type="EMBL" id="QEE27543.1"/>
    </source>
</evidence>
<dbReference type="Proteomes" id="UP000321820">
    <property type="component" value="Chromosome"/>
</dbReference>
<dbReference type="OrthoDB" id="118778at2"/>
<dbReference type="GO" id="GO:0004475">
    <property type="term" value="F:mannose-1-phosphate guanylyltransferase (GTP) activity"/>
    <property type="evidence" value="ECO:0007669"/>
    <property type="project" value="TreeGrafter"/>
</dbReference>
<dbReference type="PANTHER" id="PTHR46390">
    <property type="entry name" value="MANNOSE-1-PHOSPHATE GUANYLYLTRANSFERASE"/>
    <property type="match status" value="1"/>
</dbReference>
<dbReference type="Pfam" id="PF00483">
    <property type="entry name" value="NTP_transferase"/>
    <property type="match status" value="1"/>
</dbReference>
<sequence>MPLLVHSRRSGLCSSPPSQNPLCLSGQNGKIQKHGERERVTNHGLHLVERKDRNLPASAQNRWGLVLAGGDGTRLQCLTRVIYGDDRPKQFCGLLSQETLLRQTRNRAARSIPENQTIYAVTEGHRLYFQEDLAGTSSYKLVQPFNRGTAPAILLSLFHIAEEQPNALVAILPCDHYYSNELSFTAAIESAFETAAQHRDCVVLLGAHPSGPEVEFGWIVPGPAVSENLFQVQRFEEKPSLCVAEQLLTHGGLWNTFVMVGSVQTLLNICFDALPQLAVLERVRAVANERRELRIATFVYDNIPTIDFSRHILSPNASRLLVSELNGLDWHDLGQAERVLSVLRSRDAEMPYWLRQWETARRPVQRLHHRDPGSIPLRSSLRFEQPPGA</sequence>
<dbReference type="SUPFAM" id="SSF53448">
    <property type="entry name" value="Nucleotide-diphospho-sugar transferases"/>
    <property type="match status" value="1"/>
</dbReference>
<organism evidence="2 3">
    <name type="scientific">Terriglobus albidus</name>
    <dbReference type="NCBI Taxonomy" id="1592106"/>
    <lineage>
        <taxon>Bacteria</taxon>
        <taxon>Pseudomonadati</taxon>
        <taxon>Acidobacteriota</taxon>
        <taxon>Terriglobia</taxon>
        <taxon>Terriglobales</taxon>
        <taxon>Acidobacteriaceae</taxon>
        <taxon>Terriglobus</taxon>
    </lineage>
</organism>
<dbReference type="InterPro" id="IPR005835">
    <property type="entry name" value="NTP_transferase_dom"/>
</dbReference>
<dbReference type="Gene3D" id="3.90.550.10">
    <property type="entry name" value="Spore Coat Polysaccharide Biosynthesis Protein SpsA, Chain A"/>
    <property type="match status" value="1"/>
</dbReference>
<dbReference type="GO" id="GO:0009298">
    <property type="term" value="P:GDP-mannose biosynthetic process"/>
    <property type="evidence" value="ECO:0007669"/>
    <property type="project" value="TreeGrafter"/>
</dbReference>
<gene>
    <name evidence="2" type="ORF">FTW19_05675</name>
</gene>
<dbReference type="KEGG" id="talb:FTW19_05675"/>
<dbReference type="EMBL" id="CP042806">
    <property type="protein sequence ID" value="QEE27543.1"/>
    <property type="molecule type" value="Genomic_DNA"/>
</dbReference>
<dbReference type="InterPro" id="IPR029044">
    <property type="entry name" value="Nucleotide-diphossugar_trans"/>
</dbReference>
<reference evidence="2 3" key="1">
    <citation type="submission" date="2019-08" db="EMBL/GenBank/DDBJ databases">
        <title>Complete genome sequence of Terriglobus albidus strain ORNL.</title>
        <authorList>
            <person name="Podar M."/>
        </authorList>
    </citation>
    <scope>NUCLEOTIDE SEQUENCE [LARGE SCALE GENOMIC DNA]</scope>
    <source>
        <strain evidence="2 3">ORNL</strain>
    </source>
</reference>
<proteinExistence type="predicted"/>
<keyword evidence="3" id="KW-1185">Reference proteome</keyword>
<feature type="domain" description="Nucleotidyl transferase" evidence="1">
    <location>
        <begin position="64"/>
        <end position="262"/>
    </location>
</feature>